<comment type="subunit">
    <text evidence="2">Homotetramer.</text>
</comment>
<comment type="function">
    <text evidence="2">Plays an important role in DNA replication, recombination and repair. Binds to ssDNA and to an array of partner proteins to recruit them to their sites of action during DNA metabolism.</text>
</comment>
<dbReference type="Pfam" id="PF00436">
    <property type="entry name" value="SSB"/>
    <property type="match status" value="1"/>
</dbReference>
<dbReference type="GO" id="GO:0003697">
    <property type="term" value="F:single-stranded DNA binding"/>
    <property type="evidence" value="ECO:0007669"/>
    <property type="project" value="UniProtKB-UniRule"/>
</dbReference>
<dbReference type="SUPFAM" id="SSF50249">
    <property type="entry name" value="Nucleic acid-binding proteins"/>
    <property type="match status" value="1"/>
</dbReference>
<evidence type="ECO:0000313" key="6">
    <source>
        <dbReference type="Proteomes" id="UP000233534"/>
    </source>
</evidence>
<dbReference type="KEGG" id="hsc:HVS_03765"/>
<feature type="region of interest" description="Disordered" evidence="4">
    <location>
        <begin position="105"/>
        <end position="142"/>
    </location>
</feature>
<evidence type="ECO:0000313" key="5">
    <source>
        <dbReference type="EMBL" id="AUG56698.1"/>
    </source>
</evidence>
<dbReference type="NCBIfam" id="TIGR00621">
    <property type="entry name" value="ssb"/>
    <property type="match status" value="1"/>
</dbReference>
<feature type="compositionally biased region" description="Low complexity" evidence="4">
    <location>
        <begin position="105"/>
        <end position="118"/>
    </location>
</feature>
<comment type="caution">
    <text evidence="2">Lacks conserved residue(s) required for the propagation of feature annotation.</text>
</comment>
<gene>
    <name evidence="5" type="primary">ssb2</name>
    <name evidence="5" type="ORF">HVS_03765</name>
</gene>
<keyword evidence="2" id="KW-0235">DNA replication</keyword>
<dbReference type="Gene3D" id="2.40.50.140">
    <property type="entry name" value="Nucleic acid-binding proteins"/>
    <property type="match status" value="1"/>
</dbReference>
<dbReference type="GO" id="GO:0006281">
    <property type="term" value="P:DNA repair"/>
    <property type="evidence" value="ECO:0007669"/>
    <property type="project" value="UniProtKB-UniRule"/>
</dbReference>
<keyword evidence="2" id="KW-0227">DNA damage</keyword>
<dbReference type="InterPro" id="IPR011344">
    <property type="entry name" value="ssDNA-bd"/>
</dbReference>
<protein>
    <recommendedName>
        <fullName evidence="2 3">Single-stranded DNA-binding protein</fullName>
        <shortName evidence="2">SSB</shortName>
    </recommendedName>
</protein>
<keyword evidence="2" id="KW-0234">DNA repair</keyword>
<name>A0A2K9E2W6_9FIRM</name>
<feature type="short sequence motif" description="Important for interaction with partner proteins" evidence="2">
    <location>
        <begin position="137"/>
        <end position="142"/>
    </location>
</feature>
<accession>A0A2K9E2W6</accession>
<dbReference type="PANTHER" id="PTHR10302:SF27">
    <property type="entry name" value="SINGLE-STRANDED DNA-BINDING PROTEIN"/>
    <property type="match status" value="1"/>
</dbReference>
<dbReference type="GO" id="GO:0006310">
    <property type="term" value="P:DNA recombination"/>
    <property type="evidence" value="ECO:0007669"/>
    <property type="project" value="UniProtKB-UniRule"/>
</dbReference>
<dbReference type="PROSITE" id="PS50935">
    <property type="entry name" value="SSB"/>
    <property type="match status" value="1"/>
</dbReference>
<dbReference type="InterPro" id="IPR000424">
    <property type="entry name" value="Primosome_PriB/ssb"/>
</dbReference>
<evidence type="ECO:0000256" key="2">
    <source>
        <dbReference type="HAMAP-Rule" id="MF_00984"/>
    </source>
</evidence>
<dbReference type="GO" id="GO:0006260">
    <property type="term" value="P:DNA replication"/>
    <property type="evidence" value="ECO:0007669"/>
    <property type="project" value="UniProtKB-UniRule"/>
</dbReference>
<sequence length="142" mass="16055">MLNKAMFIGRLTADPEMRHTTTGKSVCSFRIAVKRRFAREGDEQQADFFPVVAWEKTAEFCNNYFKKGQQVGIVGRIQNRTWDDPEGNRRYITEIVAEEVYFADSKSSSGSGNNITGNDNFDTSNVQDSGGFYLAEDDDLPF</sequence>
<keyword evidence="1 2" id="KW-0238">DNA-binding</keyword>
<dbReference type="InterPro" id="IPR012340">
    <property type="entry name" value="NA-bd_OB-fold"/>
</dbReference>
<dbReference type="EMBL" id="CP025197">
    <property type="protein sequence ID" value="AUG56698.1"/>
    <property type="molecule type" value="Genomic_DNA"/>
</dbReference>
<proteinExistence type="inferred from homology"/>
<keyword evidence="6" id="KW-1185">Reference proteome</keyword>
<keyword evidence="2" id="KW-0233">DNA recombination</keyword>
<dbReference type="PANTHER" id="PTHR10302">
    <property type="entry name" value="SINGLE-STRANDED DNA-BINDING PROTEIN"/>
    <property type="match status" value="1"/>
</dbReference>
<dbReference type="Proteomes" id="UP000233534">
    <property type="component" value="Chromosome"/>
</dbReference>
<dbReference type="PIRSF" id="PIRSF002070">
    <property type="entry name" value="SSB"/>
    <property type="match status" value="1"/>
</dbReference>
<feature type="compositionally biased region" description="Polar residues" evidence="4">
    <location>
        <begin position="119"/>
        <end position="128"/>
    </location>
</feature>
<dbReference type="GO" id="GO:0009295">
    <property type="term" value="C:nucleoid"/>
    <property type="evidence" value="ECO:0007669"/>
    <property type="project" value="TreeGrafter"/>
</dbReference>
<evidence type="ECO:0000256" key="3">
    <source>
        <dbReference type="PIRNR" id="PIRNR002070"/>
    </source>
</evidence>
<dbReference type="HAMAP" id="MF_00984">
    <property type="entry name" value="SSB"/>
    <property type="match status" value="1"/>
</dbReference>
<organism evidence="5 6">
    <name type="scientific">Acetivibrio saccincola</name>
    <dbReference type="NCBI Taxonomy" id="1677857"/>
    <lineage>
        <taxon>Bacteria</taxon>
        <taxon>Bacillati</taxon>
        <taxon>Bacillota</taxon>
        <taxon>Clostridia</taxon>
        <taxon>Eubacteriales</taxon>
        <taxon>Oscillospiraceae</taxon>
        <taxon>Acetivibrio</taxon>
    </lineage>
</organism>
<evidence type="ECO:0000256" key="1">
    <source>
        <dbReference type="ARBA" id="ARBA00023125"/>
    </source>
</evidence>
<dbReference type="AlphaFoldDB" id="A0A2K9E2W6"/>
<evidence type="ECO:0000256" key="4">
    <source>
        <dbReference type="SAM" id="MobiDB-lite"/>
    </source>
</evidence>
<reference evidence="5 6" key="1">
    <citation type="submission" date="2017-12" db="EMBL/GenBank/DDBJ databases">
        <title>Complete genome sequence of Herbivorax saccincola GGR1, a novel Cellulosome-producing hydrolytic bacterium in a thermophilic biogas plant, established by Illumina and Nanopore MinION sequencing.</title>
        <authorList>
            <person name="Pechtl A."/>
            <person name="Ruckert C."/>
            <person name="Koeck D.E."/>
            <person name="Maus I."/>
            <person name="Winkler A."/>
            <person name="Kalinowski J."/>
            <person name="Puhler A."/>
            <person name="Schwarz W.W."/>
            <person name="Zverlov V.V."/>
            <person name="Schluter A."/>
            <person name="Liebl W."/>
        </authorList>
    </citation>
    <scope>NUCLEOTIDE SEQUENCE [LARGE SCALE GENOMIC DNA]</scope>
    <source>
        <strain evidence="6">SR1</strain>
    </source>
</reference>
<dbReference type="CDD" id="cd04496">
    <property type="entry name" value="SSB_OBF"/>
    <property type="match status" value="1"/>
</dbReference>